<feature type="region of interest" description="Disordered" evidence="1">
    <location>
        <begin position="1"/>
        <end position="35"/>
    </location>
</feature>
<protein>
    <submittedName>
        <fullName evidence="2">Uncharacterized protein</fullName>
    </submittedName>
</protein>
<name>A0A4Y2AM71_ARAVE</name>
<sequence length="105" mass="12117">MEFPCKLHNGPLHPPRDTVRTPPPAFKMESPPLSRESFTPLLPFRSFRFSEKVSLPFPHYRTPILRPTAPNRNQHRMKIQTVRPDRAICHWSLASMAGFGANRSK</sequence>
<dbReference type="EMBL" id="BGPR01000023">
    <property type="protein sequence ID" value="GBL80923.1"/>
    <property type="molecule type" value="Genomic_DNA"/>
</dbReference>
<dbReference type="Proteomes" id="UP000499080">
    <property type="component" value="Unassembled WGS sequence"/>
</dbReference>
<accession>A0A4Y2AM71</accession>
<comment type="caution">
    <text evidence="2">The sequence shown here is derived from an EMBL/GenBank/DDBJ whole genome shotgun (WGS) entry which is preliminary data.</text>
</comment>
<evidence type="ECO:0000313" key="2">
    <source>
        <dbReference type="EMBL" id="GBL80923.1"/>
    </source>
</evidence>
<evidence type="ECO:0000256" key="1">
    <source>
        <dbReference type="SAM" id="MobiDB-lite"/>
    </source>
</evidence>
<keyword evidence="3" id="KW-1185">Reference proteome</keyword>
<evidence type="ECO:0000313" key="3">
    <source>
        <dbReference type="Proteomes" id="UP000499080"/>
    </source>
</evidence>
<reference evidence="2 3" key="1">
    <citation type="journal article" date="2019" name="Sci. Rep.">
        <title>Orb-weaving spider Araneus ventricosus genome elucidates the spidroin gene catalogue.</title>
        <authorList>
            <person name="Kono N."/>
            <person name="Nakamura H."/>
            <person name="Ohtoshi R."/>
            <person name="Moran D.A.P."/>
            <person name="Shinohara A."/>
            <person name="Yoshida Y."/>
            <person name="Fujiwara M."/>
            <person name="Mori M."/>
            <person name="Tomita M."/>
            <person name="Arakawa K."/>
        </authorList>
    </citation>
    <scope>NUCLEOTIDE SEQUENCE [LARGE SCALE GENOMIC DNA]</scope>
</reference>
<organism evidence="2 3">
    <name type="scientific">Araneus ventricosus</name>
    <name type="common">Orbweaver spider</name>
    <name type="synonym">Epeira ventricosa</name>
    <dbReference type="NCBI Taxonomy" id="182803"/>
    <lineage>
        <taxon>Eukaryota</taxon>
        <taxon>Metazoa</taxon>
        <taxon>Ecdysozoa</taxon>
        <taxon>Arthropoda</taxon>
        <taxon>Chelicerata</taxon>
        <taxon>Arachnida</taxon>
        <taxon>Araneae</taxon>
        <taxon>Araneomorphae</taxon>
        <taxon>Entelegynae</taxon>
        <taxon>Araneoidea</taxon>
        <taxon>Araneidae</taxon>
        <taxon>Araneus</taxon>
    </lineage>
</organism>
<gene>
    <name evidence="2" type="ORF">AVEN_26331_1</name>
</gene>
<proteinExistence type="predicted"/>
<dbReference type="AlphaFoldDB" id="A0A4Y2AM71"/>